<dbReference type="Proteomes" id="UP000192501">
    <property type="component" value="Unassembled WGS sequence"/>
</dbReference>
<sequence length="61" mass="7572">MKIKKQRLIIEKENMKIVLINKLNNNKYMKYSFKINHSFQSNYDDQTRENIRNYNKYISLI</sequence>
<reference evidence="1 2" key="1">
    <citation type="journal article" date="2017" name="Environ. Microbiol.">
        <title>Decay of the glycolytic pathway and adaptation to intranuclear parasitism within Enterocytozoonidae microsporidia.</title>
        <authorList>
            <person name="Wiredu Boakye D."/>
            <person name="Jaroenlak P."/>
            <person name="Prachumwat A."/>
            <person name="Williams T.A."/>
            <person name="Bateman K.S."/>
            <person name="Itsathitphaisarn O."/>
            <person name="Sritunyalucksana K."/>
            <person name="Paszkiewicz K.H."/>
            <person name="Moore K.A."/>
            <person name="Stentiford G.D."/>
            <person name="Williams B.A."/>
        </authorList>
    </citation>
    <scope>NUCLEOTIDE SEQUENCE [LARGE SCALE GENOMIC DNA]</scope>
    <source>
        <strain evidence="2">canceri</strain>
    </source>
</reference>
<gene>
    <name evidence="1" type="ORF">A0H76_1143</name>
</gene>
<accession>A0A1X0Q625</accession>
<dbReference type="VEuPathDB" id="MicrosporidiaDB:A0H76_1143"/>
<comment type="caution">
    <text evidence="1">The sequence shown here is derived from an EMBL/GenBank/DDBJ whole genome shotgun (WGS) entry which is preliminary data.</text>
</comment>
<organism evidence="1 2">
    <name type="scientific">Hepatospora eriocheir</name>
    <dbReference type="NCBI Taxonomy" id="1081669"/>
    <lineage>
        <taxon>Eukaryota</taxon>
        <taxon>Fungi</taxon>
        <taxon>Fungi incertae sedis</taxon>
        <taxon>Microsporidia</taxon>
        <taxon>Hepatosporidae</taxon>
        <taxon>Hepatospora</taxon>
    </lineage>
</organism>
<protein>
    <submittedName>
        <fullName evidence="1">Uncharacterized protein</fullName>
    </submittedName>
</protein>
<evidence type="ECO:0000313" key="1">
    <source>
        <dbReference type="EMBL" id="ORD95224.1"/>
    </source>
</evidence>
<dbReference type="AlphaFoldDB" id="A0A1X0Q625"/>
<evidence type="ECO:0000313" key="2">
    <source>
        <dbReference type="Proteomes" id="UP000192501"/>
    </source>
</evidence>
<dbReference type="EMBL" id="LTAI01001639">
    <property type="protein sequence ID" value="ORD95224.1"/>
    <property type="molecule type" value="Genomic_DNA"/>
</dbReference>
<name>A0A1X0Q625_9MICR</name>
<proteinExistence type="predicted"/>